<dbReference type="OrthoDB" id="6431883at2759"/>
<name>A0A6G0VS18_APHCR</name>
<evidence type="ECO:0000313" key="1">
    <source>
        <dbReference type="EMBL" id="KAF0707236.1"/>
    </source>
</evidence>
<protein>
    <submittedName>
        <fullName evidence="1">General transcription factor II-I repeat domain-containing protein 2B-like</fullName>
    </submittedName>
</protein>
<dbReference type="PANTHER" id="PTHR45913">
    <property type="entry name" value="EPM2A-INTERACTING PROTEIN 1"/>
    <property type="match status" value="1"/>
</dbReference>
<dbReference type="PANTHER" id="PTHR45913:SF21">
    <property type="entry name" value="DUF4371 DOMAIN-CONTAINING PROTEIN"/>
    <property type="match status" value="1"/>
</dbReference>
<gene>
    <name evidence="1" type="ORF">FWK35_00032834</name>
</gene>
<dbReference type="AlphaFoldDB" id="A0A6G0VS18"/>
<dbReference type="EMBL" id="VUJU01012621">
    <property type="protein sequence ID" value="KAF0707236.1"/>
    <property type="molecule type" value="Genomic_DNA"/>
</dbReference>
<proteinExistence type="predicted"/>
<comment type="caution">
    <text evidence="1">The sequence shown here is derived from an EMBL/GenBank/DDBJ whole genome shotgun (WGS) entry which is preliminary data.</text>
</comment>
<sequence>METTWFCYFPGSLMRKEKLTFFKKSWQQQQSVISVAVSQDAAVTTASYEICYILGKHMKPFTDAKIVKECFINASSLLLDKFSNKNQIILQLSDSTCIRRIENIAKHIYNRTIKDLKNCKYFSLAFDSISGKSQCSIFIRYCTEQNSINEDLLKFISMKGQTRGIDYPNVITNFLDNNDIDIKNWFLCVPMVVHRKPNKHAPLFQNLLEEMNSDYSDVLLHTLVRWLSRGKKRQQS</sequence>
<accession>A0A6G0VS18</accession>
<dbReference type="Proteomes" id="UP000478052">
    <property type="component" value="Unassembled WGS sequence"/>
</dbReference>
<organism evidence="1 2">
    <name type="scientific">Aphis craccivora</name>
    <name type="common">Cowpea aphid</name>
    <dbReference type="NCBI Taxonomy" id="307492"/>
    <lineage>
        <taxon>Eukaryota</taxon>
        <taxon>Metazoa</taxon>
        <taxon>Ecdysozoa</taxon>
        <taxon>Arthropoda</taxon>
        <taxon>Hexapoda</taxon>
        <taxon>Insecta</taxon>
        <taxon>Pterygota</taxon>
        <taxon>Neoptera</taxon>
        <taxon>Paraneoptera</taxon>
        <taxon>Hemiptera</taxon>
        <taxon>Sternorrhyncha</taxon>
        <taxon>Aphidomorpha</taxon>
        <taxon>Aphidoidea</taxon>
        <taxon>Aphididae</taxon>
        <taxon>Aphidini</taxon>
        <taxon>Aphis</taxon>
        <taxon>Aphis</taxon>
    </lineage>
</organism>
<keyword evidence="2" id="KW-1185">Reference proteome</keyword>
<evidence type="ECO:0000313" key="2">
    <source>
        <dbReference type="Proteomes" id="UP000478052"/>
    </source>
</evidence>
<reference evidence="1 2" key="1">
    <citation type="submission" date="2019-08" db="EMBL/GenBank/DDBJ databases">
        <title>Whole genome of Aphis craccivora.</title>
        <authorList>
            <person name="Voronova N.V."/>
            <person name="Shulinski R.S."/>
            <person name="Bandarenka Y.V."/>
            <person name="Zhorov D.G."/>
            <person name="Warner D."/>
        </authorList>
    </citation>
    <scope>NUCLEOTIDE SEQUENCE [LARGE SCALE GENOMIC DNA]</scope>
    <source>
        <strain evidence="1">180601</strain>
        <tissue evidence="1">Whole Body</tissue>
    </source>
</reference>